<accession>A0A1N6J8J1</accession>
<dbReference type="SUPFAM" id="SSF101898">
    <property type="entry name" value="NHL repeat"/>
    <property type="match status" value="1"/>
</dbReference>
<sequence>MHVLFSRILTSIVTVLSFILVAFSTYSLAAISVHVTSDGHDVSDAKVELWQAVPAGKPVFLEKATSDKQGKVAFNAHSATSNQPLYLISAGGKIKNDSVPNLSLFAIIPIPAPSSVILNELTTIGSLWPNAQQFALKEGLQGTANGLVIGSSQVDNLINVSTGYFSKVALNSANLTQSETVARMNTLGALVSLCGANSHKGLCNEFLAINSSSSTLESLLKIAKAPYLQTQNYFSLFDKAFPYPKGEQRRDVNFLPYLSFVPDDFSLQIKFTGGGIYSPGRMMFDNRANLWSGQNWMPGSQSGLISSIGGGVVRLGPDGSPISPAITGYNGQGLDGVGWGTTVSNDKVWISTFNKKVGVFDLDGKPLGPAKVDGKVGMLQGLATSPNGDVWICDNQLNQMLKFPNGDHNRGEVVNVSGLQRPFAVAVDNNNVVWVTNSASMTVTRFPADSPSEAKQIKVGVAPRGLAVDSLGNVWVAANLSPGYPLPKIPKGAGILEEFKISIENILAHEKQVPVTGNVTMISPEGKVLKSDLLNGKINGGWGVSIDGDDTVFVSNFLGTGFMHMCGAKEDVCPQGVSSGDLIHYYRSGLMEEVTDTMIDEAGNVWVANNWNVISALLDENPDRRTSTMGGGDGIVVIYGIAKPVLNPLIGAVRPVSR</sequence>
<dbReference type="AlphaFoldDB" id="A0A1N6J8J1"/>
<name>A0A1N6J8J1_9BACT</name>
<dbReference type="Proteomes" id="UP000184694">
    <property type="component" value="Unassembled WGS sequence"/>
</dbReference>
<evidence type="ECO:0000313" key="1">
    <source>
        <dbReference type="EMBL" id="SIO40551.1"/>
    </source>
</evidence>
<evidence type="ECO:0000313" key="2">
    <source>
        <dbReference type="Proteomes" id="UP000184694"/>
    </source>
</evidence>
<dbReference type="Gene3D" id="2.120.10.30">
    <property type="entry name" value="TolB, C-terminal domain"/>
    <property type="match status" value="1"/>
</dbReference>
<keyword evidence="2" id="KW-1185">Reference proteome</keyword>
<gene>
    <name evidence="1" type="ORF">SAMN02745161_3216</name>
</gene>
<protein>
    <recommendedName>
        <fullName evidence="3">Streptogramin lyase</fullName>
    </recommendedName>
</protein>
<dbReference type="InterPro" id="IPR011042">
    <property type="entry name" value="6-blade_b-propeller_TolB-like"/>
</dbReference>
<organism evidence="1 2">
    <name type="scientific">Halodesulfovibrio marinisediminis DSM 17456</name>
    <dbReference type="NCBI Taxonomy" id="1121457"/>
    <lineage>
        <taxon>Bacteria</taxon>
        <taxon>Pseudomonadati</taxon>
        <taxon>Thermodesulfobacteriota</taxon>
        <taxon>Desulfovibrionia</taxon>
        <taxon>Desulfovibrionales</taxon>
        <taxon>Desulfovibrionaceae</taxon>
        <taxon>Halodesulfovibrio</taxon>
    </lineage>
</organism>
<dbReference type="RefSeq" id="WP_217694189.1">
    <property type="nucleotide sequence ID" value="NZ_FSRG01000009.1"/>
</dbReference>
<dbReference type="EMBL" id="FSRG01000009">
    <property type="protein sequence ID" value="SIO40551.1"/>
    <property type="molecule type" value="Genomic_DNA"/>
</dbReference>
<evidence type="ECO:0008006" key="3">
    <source>
        <dbReference type="Google" id="ProtNLM"/>
    </source>
</evidence>
<dbReference type="STRING" id="1121457.SAMN02745161_3216"/>
<reference evidence="2" key="1">
    <citation type="submission" date="2016-11" db="EMBL/GenBank/DDBJ databases">
        <authorList>
            <person name="Varghese N."/>
            <person name="Submissions S."/>
        </authorList>
    </citation>
    <scope>NUCLEOTIDE SEQUENCE [LARGE SCALE GENOMIC DNA]</scope>
    <source>
        <strain evidence="2">DSM 17456</strain>
    </source>
</reference>
<proteinExistence type="predicted"/>